<comment type="subcellular location">
    <subcellularLocation>
        <location evidence="2">Cytoplasm</location>
    </subcellularLocation>
</comment>
<keyword evidence="2" id="KW-0645">Protease</keyword>
<dbReference type="InterPro" id="IPR022684">
    <property type="entry name" value="Calpain_cysteine_protease"/>
</dbReference>
<keyword evidence="4" id="KW-1185">Reference proteome</keyword>
<dbReference type="GO" id="GO:0005737">
    <property type="term" value="C:cytoplasm"/>
    <property type="evidence" value="ECO:0007669"/>
    <property type="project" value="UniProtKB-SubCell"/>
</dbReference>
<protein>
    <recommendedName>
        <fullName evidence="2">Calpain-3</fullName>
        <ecNumber evidence="2">3.4.22.54</ecNumber>
    </recommendedName>
</protein>
<name>A0A8C7WX73_9TELE</name>
<dbReference type="GO" id="GO:0043066">
    <property type="term" value="P:negative regulation of apoptotic process"/>
    <property type="evidence" value="ECO:0007669"/>
    <property type="project" value="TreeGrafter"/>
</dbReference>
<dbReference type="GO" id="GO:0006508">
    <property type="term" value="P:proteolysis"/>
    <property type="evidence" value="ECO:0007669"/>
    <property type="project" value="UniProtKB-UniRule"/>
</dbReference>
<accession>A0A8C7WX73</accession>
<dbReference type="PANTHER" id="PTHR10183">
    <property type="entry name" value="CALPAIN"/>
    <property type="match status" value="1"/>
</dbReference>
<dbReference type="PANTHER" id="PTHR10183:SF329">
    <property type="entry name" value="CALPAIN-3"/>
    <property type="match status" value="1"/>
</dbReference>
<evidence type="ECO:0000313" key="3">
    <source>
        <dbReference type="Ensembl" id="ENSOSIP00000004734.1"/>
    </source>
</evidence>
<evidence type="ECO:0000313" key="4">
    <source>
        <dbReference type="Proteomes" id="UP000694383"/>
    </source>
</evidence>
<keyword evidence="2" id="KW-0788">Thiol protease</keyword>
<comment type="function">
    <text evidence="2">Calcium-regulated non-lysosomal thiol-protease.</text>
</comment>
<reference evidence="3" key="1">
    <citation type="submission" date="2025-08" db="UniProtKB">
        <authorList>
            <consortium name="Ensembl"/>
        </authorList>
    </citation>
    <scope>IDENTIFICATION</scope>
</reference>
<reference evidence="3" key="2">
    <citation type="submission" date="2025-09" db="UniProtKB">
        <authorList>
            <consortium name="Ensembl"/>
        </authorList>
    </citation>
    <scope>IDENTIFICATION</scope>
</reference>
<evidence type="ECO:0000256" key="1">
    <source>
        <dbReference type="ARBA" id="ARBA00007623"/>
    </source>
</evidence>
<dbReference type="Ensembl" id="ENSOSIT00000005065.1">
    <property type="protein sequence ID" value="ENSOSIP00000004734.1"/>
    <property type="gene ID" value="ENSOSIG00000003235.1"/>
</dbReference>
<sequence length="88" mass="9747">MQACSTDFSFFQPPKTSKGSVTKPLHFNGQDFSTLLQECLQRKGLFEDDSFPATVESLGFKELGHKSNKVKNIVWKRPKVGGWLGGGV</sequence>
<comment type="catalytic activity">
    <reaction evidence="2">
        <text>Broad endopeptidase activity.</text>
        <dbReference type="EC" id="3.4.22.54"/>
    </reaction>
</comment>
<proteinExistence type="inferred from homology"/>
<evidence type="ECO:0000256" key="2">
    <source>
        <dbReference type="RuleBase" id="RU367132"/>
    </source>
</evidence>
<dbReference type="SUPFAM" id="SSF54001">
    <property type="entry name" value="Cysteine proteinases"/>
    <property type="match status" value="1"/>
</dbReference>
<dbReference type="InterPro" id="IPR038765">
    <property type="entry name" value="Papain-like_cys_pep_sf"/>
</dbReference>
<dbReference type="GeneTree" id="ENSGT01130000278888"/>
<dbReference type="EC" id="3.4.22.54" evidence="2"/>
<dbReference type="GO" id="GO:0004198">
    <property type="term" value="F:calcium-dependent cysteine-type endopeptidase activity"/>
    <property type="evidence" value="ECO:0007669"/>
    <property type="project" value="UniProtKB-UniRule"/>
</dbReference>
<comment type="similarity">
    <text evidence="1 2">Belongs to the peptidase C2 family.</text>
</comment>
<comment type="subunit">
    <text evidence="2">Homodimer.</text>
</comment>
<keyword evidence="2" id="KW-0963">Cytoplasm</keyword>
<dbReference type="GO" id="GO:0005509">
    <property type="term" value="F:calcium ion binding"/>
    <property type="evidence" value="ECO:0007669"/>
    <property type="project" value="UniProtKB-UniRule"/>
</dbReference>
<organism evidence="3 4">
    <name type="scientific">Oryzias sinensis</name>
    <name type="common">Chinese medaka</name>
    <dbReference type="NCBI Taxonomy" id="183150"/>
    <lineage>
        <taxon>Eukaryota</taxon>
        <taxon>Metazoa</taxon>
        <taxon>Chordata</taxon>
        <taxon>Craniata</taxon>
        <taxon>Vertebrata</taxon>
        <taxon>Euteleostomi</taxon>
        <taxon>Actinopterygii</taxon>
        <taxon>Neopterygii</taxon>
        <taxon>Teleostei</taxon>
        <taxon>Neoteleostei</taxon>
        <taxon>Acanthomorphata</taxon>
        <taxon>Ovalentaria</taxon>
        <taxon>Atherinomorphae</taxon>
        <taxon>Beloniformes</taxon>
        <taxon>Adrianichthyidae</taxon>
        <taxon>Oryziinae</taxon>
        <taxon>Oryzias</taxon>
    </lineage>
</organism>
<keyword evidence="2" id="KW-0378">Hydrolase</keyword>
<keyword evidence="2" id="KW-0106">Calcium</keyword>
<dbReference type="AlphaFoldDB" id="A0A8C7WX73"/>
<dbReference type="Proteomes" id="UP000694383">
    <property type="component" value="Unplaced"/>
</dbReference>
<keyword evidence="2" id="KW-0479">Metal-binding</keyword>